<name>A0A1X6N562_9APHY</name>
<sequence>MPRGFSVHVFKPSASSTHPYNASAKPEPAQPAVGAWQKSSGYASRSNFERKPSLTPSAAYRITQPAVHHLPLDSKRSKTSKGYGIYPDASNDVYVYERSFSTASDALASSSSSSSSDSDFVPESTVSTTVEISSTRASSSTETLETTALTAQYALTGPPARPTLTRAPSSDRARITPDGSRIYPPGLLPNSEGNPYRTLITSNPNTALLPRSTTVETVSESDSDTFIDDEIDMPMSRRPTNPRQRTDSLREPRATITEPTASLSRRYSDERRDTSQQSQRIRSSTEDSRGIPLPPAPLSSSLSRQESLSGPRAPPGLSSTAARATDGRDLLVSSYGGSPPDARRPANMTRDPSTSRQDSTSRNEVKPPGSSPPSAAPPISRVPSSRQAAPAPPLTYGAPFSDGALTVATRRCVRWTEDLMCPCPVPRNERRKGWFNRRGDQLWTNDGKYKSPEPGTEYPPDLMGYPEPSCGWMNEEGVRIDMEHRLVPKPPLRSVLKRPKPAPSAQ</sequence>
<evidence type="ECO:0000256" key="1">
    <source>
        <dbReference type="SAM" id="MobiDB-lite"/>
    </source>
</evidence>
<gene>
    <name evidence="2" type="ORF">POSPLADRAFT_1055825</name>
</gene>
<proteinExistence type="predicted"/>
<reference evidence="2 3" key="1">
    <citation type="submission" date="2017-04" db="EMBL/GenBank/DDBJ databases">
        <title>Genome Sequence of the Model Brown-Rot Fungus Postia placenta SB12.</title>
        <authorList>
            <consortium name="DOE Joint Genome Institute"/>
            <person name="Gaskell J."/>
            <person name="Kersten P."/>
            <person name="Larrondo L.F."/>
            <person name="Canessa P."/>
            <person name="Martinez D."/>
            <person name="Hibbett D."/>
            <person name="Schmoll M."/>
            <person name="Kubicek C.P."/>
            <person name="Martinez A.T."/>
            <person name="Yadav J."/>
            <person name="Master E."/>
            <person name="Magnuson J.K."/>
            <person name="James T."/>
            <person name="Yaver D."/>
            <person name="Berka R."/>
            <person name="Labutti K."/>
            <person name="Lipzen A."/>
            <person name="Aerts A."/>
            <person name="Barry K."/>
            <person name="Henrissat B."/>
            <person name="Blanchette R."/>
            <person name="Grigoriev I."/>
            <person name="Cullen D."/>
        </authorList>
    </citation>
    <scope>NUCLEOTIDE SEQUENCE [LARGE SCALE GENOMIC DNA]</scope>
    <source>
        <strain evidence="2 3">MAD-698-R-SB12</strain>
    </source>
</reference>
<dbReference type="STRING" id="670580.A0A1X6N562"/>
<dbReference type="RefSeq" id="XP_024340538.1">
    <property type="nucleotide sequence ID" value="XM_024480690.1"/>
</dbReference>
<dbReference type="Proteomes" id="UP000194127">
    <property type="component" value="Unassembled WGS sequence"/>
</dbReference>
<organism evidence="2 3">
    <name type="scientific">Postia placenta MAD-698-R-SB12</name>
    <dbReference type="NCBI Taxonomy" id="670580"/>
    <lineage>
        <taxon>Eukaryota</taxon>
        <taxon>Fungi</taxon>
        <taxon>Dikarya</taxon>
        <taxon>Basidiomycota</taxon>
        <taxon>Agaricomycotina</taxon>
        <taxon>Agaricomycetes</taxon>
        <taxon>Polyporales</taxon>
        <taxon>Adustoporiaceae</taxon>
        <taxon>Rhodonia</taxon>
    </lineage>
</organism>
<dbReference type="EMBL" id="KZ110595">
    <property type="protein sequence ID" value="OSX63744.1"/>
    <property type="molecule type" value="Genomic_DNA"/>
</dbReference>
<accession>A0A1X6N562</accession>
<feature type="compositionally biased region" description="Low complexity" evidence="1">
    <location>
        <begin position="298"/>
        <end position="309"/>
    </location>
</feature>
<feature type="region of interest" description="Disordered" evidence="1">
    <location>
        <begin position="1"/>
        <end position="55"/>
    </location>
</feature>
<keyword evidence="3" id="KW-1185">Reference proteome</keyword>
<feature type="compositionally biased region" description="Polar residues" evidence="1">
    <location>
        <begin position="37"/>
        <end position="46"/>
    </location>
</feature>
<feature type="region of interest" description="Disordered" evidence="1">
    <location>
        <begin position="106"/>
        <end position="401"/>
    </location>
</feature>
<evidence type="ECO:0000313" key="3">
    <source>
        <dbReference type="Proteomes" id="UP000194127"/>
    </source>
</evidence>
<feature type="region of interest" description="Disordered" evidence="1">
    <location>
        <begin position="68"/>
        <end position="88"/>
    </location>
</feature>
<feature type="compositionally biased region" description="Low complexity" evidence="1">
    <location>
        <begin position="106"/>
        <end position="156"/>
    </location>
</feature>
<dbReference type="OrthoDB" id="3255922at2759"/>
<protein>
    <submittedName>
        <fullName evidence="2">Uncharacterized protein</fullName>
    </submittedName>
</protein>
<dbReference type="GeneID" id="36325640"/>
<evidence type="ECO:0000313" key="2">
    <source>
        <dbReference type="EMBL" id="OSX63744.1"/>
    </source>
</evidence>
<feature type="compositionally biased region" description="Basic and acidic residues" evidence="1">
    <location>
        <begin position="244"/>
        <end position="253"/>
    </location>
</feature>
<dbReference type="AlphaFoldDB" id="A0A1X6N562"/>
<feature type="compositionally biased region" description="Acidic residues" evidence="1">
    <location>
        <begin position="219"/>
        <end position="232"/>
    </location>
</feature>